<feature type="compositionally biased region" description="Basic and acidic residues" evidence="3">
    <location>
        <begin position="168"/>
        <end position="180"/>
    </location>
</feature>
<feature type="compositionally biased region" description="Basic and acidic residues" evidence="3">
    <location>
        <begin position="631"/>
        <end position="654"/>
    </location>
</feature>
<feature type="compositionally biased region" description="Basic and acidic residues" evidence="3">
    <location>
        <begin position="1018"/>
        <end position="1047"/>
    </location>
</feature>
<dbReference type="GO" id="GO:0006888">
    <property type="term" value="P:endoplasmic reticulum to Golgi vesicle-mediated transport"/>
    <property type="evidence" value="ECO:0007669"/>
    <property type="project" value="TreeGrafter"/>
</dbReference>
<feature type="compositionally biased region" description="Basic and acidic residues" evidence="3">
    <location>
        <begin position="101"/>
        <end position="117"/>
    </location>
</feature>
<feature type="compositionally biased region" description="Low complexity" evidence="3">
    <location>
        <begin position="925"/>
        <end position="941"/>
    </location>
</feature>
<feature type="compositionally biased region" description="Pro residues" evidence="3">
    <location>
        <begin position="1755"/>
        <end position="1777"/>
    </location>
</feature>
<name>A0AAV2IMP1_LYMST</name>
<evidence type="ECO:0000256" key="3">
    <source>
        <dbReference type="SAM" id="MobiDB-lite"/>
    </source>
</evidence>
<feature type="region of interest" description="Disordered" evidence="3">
    <location>
        <begin position="861"/>
        <end position="1122"/>
    </location>
</feature>
<feature type="compositionally biased region" description="Polar residues" evidence="3">
    <location>
        <begin position="546"/>
        <end position="557"/>
    </location>
</feature>
<evidence type="ECO:0000313" key="5">
    <source>
        <dbReference type="Proteomes" id="UP001497497"/>
    </source>
</evidence>
<feature type="region of interest" description="Disordered" evidence="3">
    <location>
        <begin position="60"/>
        <end position="751"/>
    </location>
</feature>
<dbReference type="GO" id="GO:0035459">
    <property type="term" value="P:vesicle cargo loading"/>
    <property type="evidence" value="ECO:0007669"/>
    <property type="project" value="TreeGrafter"/>
</dbReference>
<feature type="compositionally biased region" description="Basic and acidic residues" evidence="3">
    <location>
        <begin position="604"/>
        <end position="620"/>
    </location>
</feature>
<feature type="compositionally biased region" description="Basic and acidic residues" evidence="3">
    <location>
        <begin position="581"/>
        <end position="597"/>
    </location>
</feature>
<feature type="compositionally biased region" description="Polar residues" evidence="3">
    <location>
        <begin position="862"/>
        <end position="890"/>
    </location>
</feature>
<keyword evidence="1 2" id="KW-0175">Coiled coil</keyword>
<dbReference type="GO" id="GO:0070971">
    <property type="term" value="C:endoplasmic reticulum exit site"/>
    <property type="evidence" value="ECO:0007669"/>
    <property type="project" value="TreeGrafter"/>
</dbReference>
<feature type="compositionally biased region" description="Basic and acidic residues" evidence="3">
    <location>
        <begin position="125"/>
        <end position="138"/>
    </location>
</feature>
<feature type="coiled-coil region" evidence="2">
    <location>
        <begin position="1553"/>
        <end position="1626"/>
    </location>
</feature>
<comment type="caution">
    <text evidence="4">The sequence shown here is derived from an EMBL/GenBank/DDBJ whole genome shotgun (WGS) entry which is preliminary data.</text>
</comment>
<sequence>MLLHFKQNEIILITSKSAGDNTKLWGGEVKGKRGYFDKGFVRELTVYVAEPQYLVDTEVNTFGKLGKPPPARRDKEVERKPVEPDIEKEEQGQNKATTGEAKVDIPEPRVPPAKEKSPSPVLEVPEEKGAEKVHDSKEGNLSSAESHPRDEDGRPGDESPRDISGSEAKQRYEQEETQKEESEEEEEHQVVNEEDWEALDNDYFETERDRYDTSDLNQFVFKKFSSKASQEDQTVLKDAPEESSKAAPEESSEDAPDVLSKDAPDVLSKDAPDVLSKDAPDELSQDASEESSKDALEESSKDAPEESSKDAPEESSKDVPDMSKDAPDELSKDATEESSKEALDESSEDEEKPSAETSQEKIVPHPLRHTESSRDKESTEGSDLSDSEEDPDDASENNFIDESNDKEESDLEFEPEDRKISLKKSPKLKEAEGDDSGGVKMFAMEDEEEDSIGADLPMYDPNSPAAGDSRTGTDKTETVEKLPGSESGPSKLVSAGSTEEPPTASVDQDNDQGKHNEEVEDEGEIAKNETDELRSQKEKNKEFKSKTSSYQTESNSEIDADRSKRLKSAAEDSDEGGQNKMEVDDSKNEKKLGHILKESQVFSYDDREEKLKEKTLELPKETVSGESLNTEMEHILSRKLKDESSSDTDFDVRPDTPSGESPEQAQVSDTTLVDQDQVSSSKAENIQDGEHEGRSPEPELNGSSQHPSSHRLASDPPGEAIREPLKEAVNEPTDDHEEPSDPVDLEYFKKDETRNVGGGFADFLQASASEPQHTDHGSVTPELDSLPRVSESGESVANSGTSAIDIHSTSTMDHKEETTGSGEDLKPQAAKGSIETIIEGESTILFDADGNFITAIMKEDPQSQTAASVQPSQSSLAVESVGSSQVNPTPVDSIPKPSVTSRASDKKVPEDNRETPLHSSRKEGSLNGSDPLSDLDSGGSPFLDSPVNEVYQSSDFSSRKVLSLNQQPPTPQQQKPASPEISPRLDTSKPTDVAKSGVEEQLKSDIVKSLDDLPQEAVENKEEAIVPDEQPIHLPEEENKDHLHVEQTESSTQNPEEIANSSAQSPEEIVKSSTPSPEEIAESSTQSPEEISEIPPPPTFREPSGSDDQAGQEYLSDNTYHSRKINDEELYTKEEEELTKASPGFAKTIMTFVEGCAKAVVDKLPHSLQSLLELEPIGLSPNMTVIATFFSLILLVIISLTSGCSSNGKKQKLKATLDVIQELEAKLQLAVKEKENIEDRIKESQIENTKLKEEMSKQKKDSGKSNSELQTIQLHSESLKKQVAALENELKELKENSNSKIGEAKQTSKKAKELEKTLKKLEEREKKLEQENQKLISDLRHKEGEVVSLTSKVGGLTEQIGHLETRKDQLLSEAEDWKEKVSDLNERLEQREEEFKQMQENIMFKDNELEVLKDCFLQLKSFEEEEAEDGEDRGEDGSLRVQEKLNSMMDVSKVNAALRAIEEEKDILANRLKIESEARKELEEQLENSRRSVESSTADKMKAERQCQEAQTKLTVLSNYFKDKELQLQRELGEHEAQKKHNLNKLVSADETTRSFQQELDIVRTQNESLKRELASSERDFRSQIAANEKKAHDNWLAARAAERELKEARHEAGVLRQKLTDIERRQFMGPGGLIRPLPTRGLPPPGMMNGPPPPGMDRSPSRGSLPPLLPPHLRDEEFMNSIRSPMELRRGPPPPPGMRQHPDARSPPLPPFRDGRSPPPRMPPPGMLDGRSPPPYDRRPPPPPHMLDRRSPPFRLPPPDMLPPPPMRGGPLPPPHFNRGSPSSGTDSPHLDRPDGRYPPPYARNPPFPSDRPSPRGGAPPRQQQSQV</sequence>
<feature type="compositionally biased region" description="Basic and acidic residues" evidence="3">
    <location>
        <begin position="903"/>
        <end position="924"/>
    </location>
</feature>
<feature type="compositionally biased region" description="Basic and acidic residues" evidence="3">
    <location>
        <begin position="234"/>
        <end position="248"/>
    </location>
</feature>
<accession>A0AAV2IMP1</accession>
<feature type="compositionally biased region" description="Basic and acidic residues" evidence="3">
    <location>
        <begin position="146"/>
        <end position="161"/>
    </location>
</feature>
<dbReference type="EMBL" id="CAXITT010000985">
    <property type="protein sequence ID" value="CAL1547461.1"/>
    <property type="molecule type" value="Genomic_DNA"/>
</dbReference>
<feature type="compositionally biased region" description="Acidic residues" evidence="3">
    <location>
        <begin position="383"/>
        <end position="395"/>
    </location>
</feature>
<feature type="compositionally biased region" description="Basic and acidic residues" evidence="3">
    <location>
        <begin position="259"/>
        <end position="280"/>
    </location>
</feature>
<feature type="compositionally biased region" description="Acidic residues" evidence="3">
    <location>
        <begin position="402"/>
        <end position="415"/>
    </location>
</feature>
<feature type="compositionally biased region" description="Basic and acidic residues" evidence="3">
    <location>
        <begin position="524"/>
        <end position="545"/>
    </location>
</feature>
<evidence type="ECO:0000256" key="1">
    <source>
        <dbReference type="ARBA" id="ARBA00023054"/>
    </source>
</evidence>
<feature type="region of interest" description="Disordered" evidence="3">
    <location>
        <begin position="766"/>
        <end position="834"/>
    </location>
</feature>
<dbReference type="Gene3D" id="2.30.30.40">
    <property type="entry name" value="SH3 Domains"/>
    <property type="match status" value="1"/>
</dbReference>
<feature type="compositionally biased region" description="Basic and acidic residues" evidence="3">
    <location>
        <begin position="71"/>
        <end position="92"/>
    </location>
</feature>
<feature type="compositionally biased region" description="Basic and acidic residues" evidence="3">
    <location>
        <begin position="997"/>
        <end position="1011"/>
    </location>
</feature>
<gene>
    <name evidence="4" type="ORF">GSLYS_00020778001</name>
</gene>
<protein>
    <submittedName>
        <fullName evidence="4">Uncharacterized protein</fullName>
    </submittedName>
</protein>
<feature type="compositionally biased region" description="Basic and acidic residues" evidence="3">
    <location>
        <begin position="688"/>
        <end position="697"/>
    </location>
</feature>
<dbReference type="PANTHER" id="PTHR23158:SF33">
    <property type="entry name" value="TRANSPORT AND GOLGI ORGANIZATION PROTEIN 1"/>
    <property type="match status" value="1"/>
</dbReference>
<organism evidence="4 5">
    <name type="scientific">Lymnaea stagnalis</name>
    <name type="common">Great pond snail</name>
    <name type="synonym">Helix stagnalis</name>
    <dbReference type="NCBI Taxonomy" id="6523"/>
    <lineage>
        <taxon>Eukaryota</taxon>
        <taxon>Metazoa</taxon>
        <taxon>Spiralia</taxon>
        <taxon>Lophotrochozoa</taxon>
        <taxon>Mollusca</taxon>
        <taxon>Gastropoda</taxon>
        <taxon>Heterobranchia</taxon>
        <taxon>Euthyneura</taxon>
        <taxon>Panpulmonata</taxon>
        <taxon>Hygrophila</taxon>
        <taxon>Lymnaeoidea</taxon>
        <taxon>Lymnaeidae</taxon>
        <taxon>Lymnaea</taxon>
    </lineage>
</organism>
<dbReference type="PANTHER" id="PTHR23158">
    <property type="entry name" value="MELANOMA INHIBITORY ACTIVITY-RELATED"/>
    <property type="match status" value="1"/>
</dbReference>
<feature type="compositionally biased region" description="Basic and acidic residues" evidence="3">
    <location>
        <begin position="720"/>
        <end position="729"/>
    </location>
</feature>
<dbReference type="Proteomes" id="UP001497497">
    <property type="component" value="Unassembled WGS sequence"/>
</dbReference>
<feature type="compositionally biased region" description="Pro residues" evidence="3">
    <location>
        <begin position="1706"/>
        <end position="1727"/>
    </location>
</feature>
<proteinExistence type="predicted"/>
<feature type="compositionally biased region" description="Basic and acidic residues" evidence="3">
    <location>
        <begin position="471"/>
        <end position="480"/>
    </location>
</feature>
<feature type="compositionally biased region" description="Acidic residues" evidence="3">
    <location>
        <begin position="181"/>
        <end position="204"/>
    </location>
</feature>
<feature type="compositionally biased region" description="Acidic residues" evidence="3">
    <location>
        <begin position="732"/>
        <end position="744"/>
    </location>
</feature>
<feature type="region of interest" description="Disordered" evidence="3">
    <location>
        <begin position="1627"/>
        <end position="1829"/>
    </location>
</feature>
<feature type="compositionally biased region" description="Polar residues" evidence="3">
    <location>
        <begin position="1048"/>
        <end position="1076"/>
    </location>
</feature>
<feature type="compositionally biased region" description="Basic and acidic residues" evidence="3">
    <location>
        <begin position="1737"/>
        <end position="1752"/>
    </location>
</feature>
<feature type="compositionally biased region" description="Basic and acidic residues" evidence="3">
    <location>
        <begin position="1248"/>
        <end position="1263"/>
    </location>
</feature>
<feature type="region of interest" description="Disordered" evidence="3">
    <location>
        <begin position="1484"/>
        <end position="1506"/>
    </location>
</feature>
<evidence type="ECO:0000256" key="2">
    <source>
        <dbReference type="SAM" id="Coils"/>
    </source>
</evidence>
<feature type="compositionally biased region" description="Basic and acidic residues" evidence="3">
    <location>
        <begin position="812"/>
        <end position="826"/>
    </location>
</feature>
<keyword evidence="5" id="KW-1185">Reference proteome</keyword>
<dbReference type="InterPro" id="IPR051500">
    <property type="entry name" value="cTAGE_MIA/OTOR"/>
</dbReference>
<reference evidence="4 5" key="1">
    <citation type="submission" date="2024-04" db="EMBL/GenBank/DDBJ databases">
        <authorList>
            <consortium name="Genoscope - CEA"/>
            <person name="William W."/>
        </authorList>
    </citation>
    <scope>NUCLEOTIDE SEQUENCE [LARGE SCALE GENOMIC DNA]</scope>
</reference>
<evidence type="ECO:0000313" key="4">
    <source>
        <dbReference type="EMBL" id="CAL1547461.1"/>
    </source>
</evidence>
<feature type="compositionally biased region" description="Basic and acidic residues" evidence="3">
    <location>
        <begin position="352"/>
        <end position="379"/>
    </location>
</feature>
<feature type="compositionally biased region" description="Low complexity" evidence="3">
    <location>
        <begin position="1657"/>
        <end position="1667"/>
    </location>
</feature>
<dbReference type="GO" id="GO:0009306">
    <property type="term" value="P:protein secretion"/>
    <property type="evidence" value="ECO:0007669"/>
    <property type="project" value="TreeGrafter"/>
</dbReference>
<dbReference type="SUPFAM" id="SSF50044">
    <property type="entry name" value="SH3-domain"/>
    <property type="match status" value="1"/>
</dbReference>
<feature type="compositionally biased region" description="Pro residues" evidence="3">
    <location>
        <begin position="1642"/>
        <end position="1656"/>
    </location>
</feature>
<feature type="compositionally biased region" description="Polar residues" evidence="3">
    <location>
        <begin position="658"/>
        <end position="684"/>
    </location>
</feature>
<feature type="region of interest" description="Disordered" evidence="3">
    <location>
        <begin position="1248"/>
        <end position="1269"/>
    </location>
</feature>
<feature type="compositionally biased region" description="Polar residues" evidence="3">
    <location>
        <begin position="792"/>
        <end position="811"/>
    </location>
</feature>
<dbReference type="InterPro" id="IPR036028">
    <property type="entry name" value="SH3-like_dom_sf"/>
</dbReference>
<feature type="compositionally biased region" description="Pro residues" evidence="3">
    <location>
        <begin position="1798"/>
        <end position="1813"/>
    </location>
</feature>
<dbReference type="GO" id="GO:0005789">
    <property type="term" value="C:endoplasmic reticulum membrane"/>
    <property type="evidence" value="ECO:0007669"/>
    <property type="project" value="TreeGrafter"/>
</dbReference>
<feature type="compositionally biased region" description="Basic and acidic residues" evidence="3">
    <location>
        <begin position="290"/>
        <end position="343"/>
    </location>
</feature>